<dbReference type="VEuPathDB" id="FungiDB:RO3G_01806"/>
<name>I1BLM2_RHIO9</name>
<evidence type="ECO:0000313" key="2">
    <source>
        <dbReference type="Proteomes" id="UP000009138"/>
    </source>
</evidence>
<gene>
    <name evidence="1" type="ORF">RO3G_01806</name>
</gene>
<proteinExistence type="predicted"/>
<keyword evidence="2" id="KW-1185">Reference proteome</keyword>
<dbReference type="AlphaFoldDB" id="I1BLM2"/>
<sequence length="54" mass="6633">MTSEIDNPMEVDIHYLQQRKNQRICGGCYVLVKKHYKVYYLYSSINWRILLFFN</sequence>
<dbReference type="GeneID" id="93608778"/>
<dbReference type="InParanoid" id="I1BLM2"/>
<protein>
    <submittedName>
        <fullName evidence="1">Uncharacterized protein</fullName>
    </submittedName>
</protein>
<accession>I1BLM2</accession>
<dbReference type="Proteomes" id="UP000009138">
    <property type="component" value="Unassembled WGS sequence"/>
</dbReference>
<dbReference type="RefSeq" id="XP_067512498.1">
    <property type="nucleotide sequence ID" value="XM_067656397.1"/>
</dbReference>
<evidence type="ECO:0000313" key="1">
    <source>
        <dbReference type="EMBL" id="EIE77102.1"/>
    </source>
</evidence>
<reference evidence="1 2" key="1">
    <citation type="journal article" date="2009" name="PLoS Genet.">
        <title>Genomic analysis of the basal lineage fungus Rhizopus oryzae reveals a whole-genome duplication.</title>
        <authorList>
            <person name="Ma L.-J."/>
            <person name="Ibrahim A.S."/>
            <person name="Skory C."/>
            <person name="Grabherr M.G."/>
            <person name="Burger G."/>
            <person name="Butler M."/>
            <person name="Elias M."/>
            <person name="Idnurm A."/>
            <person name="Lang B.F."/>
            <person name="Sone T."/>
            <person name="Abe A."/>
            <person name="Calvo S.E."/>
            <person name="Corrochano L.M."/>
            <person name="Engels R."/>
            <person name="Fu J."/>
            <person name="Hansberg W."/>
            <person name="Kim J.-M."/>
            <person name="Kodira C.D."/>
            <person name="Koehrsen M.J."/>
            <person name="Liu B."/>
            <person name="Miranda-Saavedra D."/>
            <person name="O'Leary S."/>
            <person name="Ortiz-Castellanos L."/>
            <person name="Poulter R."/>
            <person name="Rodriguez-Romero J."/>
            <person name="Ruiz-Herrera J."/>
            <person name="Shen Y.-Q."/>
            <person name="Zeng Q."/>
            <person name="Galagan J."/>
            <person name="Birren B.W."/>
            <person name="Cuomo C.A."/>
            <person name="Wickes B.L."/>
        </authorList>
    </citation>
    <scope>NUCLEOTIDE SEQUENCE [LARGE SCALE GENOMIC DNA]</scope>
    <source>
        <strain evidence="2">RA 99-880 / ATCC MYA-4621 / FGSC 9543 / NRRL 43880</strain>
    </source>
</reference>
<dbReference type="EMBL" id="CH476732">
    <property type="protein sequence ID" value="EIE77102.1"/>
    <property type="molecule type" value="Genomic_DNA"/>
</dbReference>
<organism evidence="1 2">
    <name type="scientific">Rhizopus delemar (strain RA 99-880 / ATCC MYA-4621 / FGSC 9543 / NRRL 43880)</name>
    <name type="common">Mucormycosis agent</name>
    <name type="synonym">Rhizopus arrhizus var. delemar</name>
    <dbReference type="NCBI Taxonomy" id="246409"/>
    <lineage>
        <taxon>Eukaryota</taxon>
        <taxon>Fungi</taxon>
        <taxon>Fungi incertae sedis</taxon>
        <taxon>Mucoromycota</taxon>
        <taxon>Mucoromycotina</taxon>
        <taxon>Mucoromycetes</taxon>
        <taxon>Mucorales</taxon>
        <taxon>Mucorineae</taxon>
        <taxon>Rhizopodaceae</taxon>
        <taxon>Rhizopus</taxon>
    </lineage>
</organism>